<evidence type="ECO:0000313" key="2">
    <source>
        <dbReference type="Proteomes" id="UP000054567"/>
    </source>
</evidence>
<proteinExistence type="predicted"/>
<dbReference type="Proteomes" id="UP000054567">
    <property type="component" value="Unassembled WGS sequence"/>
</dbReference>
<evidence type="ECO:0000313" key="1">
    <source>
        <dbReference type="EMBL" id="KMM72492.1"/>
    </source>
</evidence>
<reference evidence="1 2" key="1">
    <citation type="submission" date="2007-06" db="EMBL/GenBank/DDBJ databases">
        <title>The Genome Sequence of Coccidioides posadasii RMSCC_3488.</title>
        <authorList>
            <consortium name="Coccidioides Genome Resources Consortium"/>
            <consortium name="The Broad Institute Genome Sequencing Platform"/>
            <person name="Henn M.R."/>
            <person name="Sykes S."/>
            <person name="Young S."/>
            <person name="Jaffe D."/>
            <person name="Berlin A."/>
            <person name="Alvarez P."/>
            <person name="Butler J."/>
            <person name="Gnerre S."/>
            <person name="Grabherr M."/>
            <person name="Mauceli E."/>
            <person name="Brockman W."/>
            <person name="Kodira C."/>
            <person name="Alvarado L."/>
            <person name="Zeng Q."/>
            <person name="Crawford M."/>
            <person name="Antoine C."/>
            <person name="Devon K."/>
            <person name="Galgiani J."/>
            <person name="Orsborn K."/>
            <person name="Lewis M.L."/>
            <person name="Nusbaum C."/>
            <person name="Galagan J."/>
            <person name="Birren B."/>
        </authorList>
    </citation>
    <scope>NUCLEOTIDE SEQUENCE [LARGE SCALE GENOMIC DNA]</scope>
    <source>
        <strain evidence="1 2">RMSCC 3488</strain>
    </source>
</reference>
<name>A0A0J6IKL4_COCPO</name>
<reference evidence="2" key="2">
    <citation type="journal article" date="2009" name="Genome Res.">
        <title>Comparative genomic analyses of the human fungal pathogens Coccidioides and their relatives.</title>
        <authorList>
            <person name="Sharpton T.J."/>
            <person name="Stajich J.E."/>
            <person name="Rounsley S.D."/>
            <person name="Gardner M.J."/>
            <person name="Wortman J.R."/>
            <person name="Jordar V.S."/>
            <person name="Maiti R."/>
            <person name="Kodira C.D."/>
            <person name="Neafsey D.E."/>
            <person name="Zeng Q."/>
            <person name="Hung C.-Y."/>
            <person name="McMahan C."/>
            <person name="Muszewska A."/>
            <person name="Grynberg M."/>
            <person name="Mandel M.A."/>
            <person name="Kellner E.M."/>
            <person name="Barker B.M."/>
            <person name="Galgiani J.N."/>
            <person name="Orbach M.J."/>
            <person name="Kirkland T.N."/>
            <person name="Cole G.T."/>
            <person name="Henn M.R."/>
            <person name="Birren B.W."/>
            <person name="Taylor J.W."/>
        </authorList>
    </citation>
    <scope>NUCLEOTIDE SEQUENCE [LARGE SCALE GENOMIC DNA]</scope>
    <source>
        <strain evidence="2">RMSCC 3488</strain>
    </source>
</reference>
<dbReference type="EMBL" id="DS268114">
    <property type="protein sequence ID" value="KMM72492.1"/>
    <property type="molecule type" value="Genomic_DNA"/>
</dbReference>
<protein>
    <submittedName>
        <fullName evidence="1">Uncharacterized protein</fullName>
    </submittedName>
</protein>
<sequence length="45" mass="4796">MGASMAGTESTSIPEVEMQMIVLRNLQQEADGVKEVTLAQSNMLG</sequence>
<dbReference type="AlphaFoldDB" id="A0A0J6IKL4"/>
<organism evidence="1 2">
    <name type="scientific">Coccidioides posadasii RMSCC 3488</name>
    <dbReference type="NCBI Taxonomy" id="454284"/>
    <lineage>
        <taxon>Eukaryota</taxon>
        <taxon>Fungi</taxon>
        <taxon>Dikarya</taxon>
        <taxon>Ascomycota</taxon>
        <taxon>Pezizomycotina</taxon>
        <taxon>Eurotiomycetes</taxon>
        <taxon>Eurotiomycetidae</taxon>
        <taxon>Onygenales</taxon>
        <taxon>Onygenaceae</taxon>
        <taxon>Coccidioides</taxon>
    </lineage>
</organism>
<gene>
    <name evidence="1" type="ORF">CPAG_08786</name>
</gene>
<dbReference type="VEuPathDB" id="FungiDB:CPAG_08786"/>
<accession>A0A0J6IKL4</accession>
<reference evidence="2" key="3">
    <citation type="journal article" date="2010" name="Genome Res.">
        <title>Population genomic sequencing of Coccidioides fungi reveals recent hybridization and transposon control.</title>
        <authorList>
            <person name="Neafsey D.E."/>
            <person name="Barker B.M."/>
            <person name="Sharpton T.J."/>
            <person name="Stajich J.E."/>
            <person name="Park D.J."/>
            <person name="Whiston E."/>
            <person name="Hung C.-Y."/>
            <person name="McMahan C."/>
            <person name="White J."/>
            <person name="Sykes S."/>
            <person name="Heiman D."/>
            <person name="Young S."/>
            <person name="Zeng Q."/>
            <person name="Abouelleil A."/>
            <person name="Aftuck L."/>
            <person name="Bessette D."/>
            <person name="Brown A."/>
            <person name="FitzGerald M."/>
            <person name="Lui A."/>
            <person name="Macdonald J.P."/>
            <person name="Priest M."/>
            <person name="Orbach M.J."/>
            <person name="Galgiani J.N."/>
            <person name="Kirkland T.N."/>
            <person name="Cole G.T."/>
            <person name="Birren B.W."/>
            <person name="Henn M.R."/>
            <person name="Taylor J.W."/>
            <person name="Rounsley S.D."/>
        </authorList>
    </citation>
    <scope>NUCLEOTIDE SEQUENCE [LARGE SCALE GENOMIC DNA]</scope>
    <source>
        <strain evidence="2">RMSCC 3488</strain>
    </source>
</reference>